<proteinExistence type="predicted"/>
<dbReference type="EMBL" id="GBXM01023544">
    <property type="protein sequence ID" value="JAH85033.1"/>
    <property type="molecule type" value="Transcribed_RNA"/>
</dbReference>
<dbReference type="AlphaFoldDB" id="A0A0E9W6D2"/>
<protein>
    <submittedName>
        <fullName evidence="1">Uncharacterized protein</fullName>
    </submittedName>
</protein>
<evidence type="ECO:0000313" key="1">
    <source>
        <dbReference type="EMBL" id="JAH85033.1"/>
    </source>
</evidence>
<name>A0A0E9W6D2_ANGAN</name>
<organism evidence="1">
    <name type="scientific">Anguilla anguilla</name>
    <name type="common">European freshwater eel</name>
    <name type="synonym">Muraena anguilla</name>
    <dbReference type="NCBI Taxonomy" id="7936"/>
    <lineage>
        <taxon>Eukaryota</taxon>
        <taxon>Metazoa</taxon>
        <taxon>Chordata</taxon>
        <taxon>Craniata</taxon>
        <taxon>Vertebrata</taxon>
        <taxon>Euteleostomi</taxon>
        <taxon>Actinopterygii</taxon>
        <taxon>Neopterygii</taxon>
        <taxon>Teleostei</taxon>
        <taxon>Anguilliformes</taxon>
        <taxon>Anguillidae</taxon>
        <taxon>Anguilla</taxon>
    </lineage>
</organism>
<reference evidence="1" key="1">
    <citation type="submission" date="2014-11" db="EMBL/GenBank/DDBJ databases">
        <authorList>
            <person name="Amaro Gonzalez C."/>
        </authorList>
    </citation>
    <scope>NUCLEOTIDE SEQUENCE</scope>
</reference>
<accession>A0A0E9W6D2</accession>
<reference evidence="1" key="2">
    <citation type="journal article" date="2015" name="Fish Shellfish Immunol.">
        <title>Early steps in the European eel (Anguilla anguilla)-Vibrio vulnificus interaction in the gills: Role of the RtxA13 toxin.</title>
        <authorList>
            <person name="Callol A."/>
            <person name="Pajuelo D."/>
            <person name="Ebbesson L."/>
            <person name="Teles M."/>
            <person name="MacKenzie S."/>
            <person name="Amaro C."/>
        </authorList>
    </citation>
    <scope>NUCLEOTIDE SEQUENCE</scope>
</reference>
<sequence>MKCLCTVYKYETEKAMLLFLFSSDNRKW</sequence>